<evidence type="ECO:0000256" key="2">
    <source>
        <dbReference type="ARBA" id="ARBA00022448"/>
    </source>
</evidence>
<dbReference type="Pfam" id="PF00005">
    <property type="entry name" value="ABC_tran"/>
    <property type="match status" value="2"/>
</dbReference>
<proteinExistence type="inferred from homology"/>
<keyword evidence="3" id="KW-1003">Cell membrane</keyword>
<dbReference type="NCBIfam" id="NF008453">
    <property type="entry name" value="PRK11308.1"/>
    <property type="match status" value="2"/>
</dbReference>
<dbReference type="Gene3D" id="3.40.50.300">
    <property type="entry name" value="P-loop containing nucleotide triphosphate hydrolases"/>
    <property type="match status" value="2"/>
</dbReference>
<keyword evidence="3" id="KW-0472">Membrane</keyword>
<keyword evidence="4" id="KW-0547">Nucleotide-binding</keyword>
<dbReference type="PANTHER" id="PTHR43776">
    <property type="entry name" value="TRANSPORT ATP-BINDING PROTEIN"/>
    <property type="match status" value="1"/>
</dbReference>
<evidence type="ECO:0000256" key="3">
    <source>
        <dbReference type="ARBA" id="ARBA00022475"/>
    </source>
</evidence>
<dbReference type="GO" id="GO:0005524">
    <property type="term" value="F:ATP binding"/>
    <property type="evidence" value="ECO:0007669"/>
    <property type="project" value="UniProtKB-KW"/>
</dbReference>
<reference evidence="7 8" key="1">
    <citation type="journal article" date="2014" name="Microbiology">
        <title>Unravelling the complete genome sequence of Advenella mimigardefordensis strain DPN7T and novel insights in the catabolism of the xenobiotic polythioester precursor 3,3'-dithiodipropionate.</title>
        <authorList>
            <person name="Wubbeler J.H."/>
            <person name="Hiessl S."/>
            <person name="Schuldes J."/>
            <person name="Thurmer A."/>
            <person name="Daniel R."/>
            <person name="Steinbuchel A."/>
        </authorList>
    </citation>
    <scope>NUCLEOTIDE SEQUENCE [LARGE SCALE GENOMIC DNA]</scope>
    <source>
        <strain evidence="8">DSM 17166 / LMG 22922 / DPN7</strain>
    </source>
</reference>
<organism evidence="7 8">
    <name type="scientific">Advenella mimigardefordensis (strain DSM 17166 / LMG 22922 / DPN7)</name>
    <dbReference type="NCBI Taxonomy" id="1247726"/>
    <lineage>
        <taxon>Bacteria</taxon>
        <taxon>Pseudomonadati</taxon>
        <taxon>Pseudomonadota</taxon>
        <taxon>Betaproteobacteria</taxon>
        <taxon>Burkholderiales</taxon>
        <taxon>Alcaligenaceae</taxon>
    </lineage>
</organism>
<dbReference type="HOGENOM" id="CLU_000604_86_2_4"/>
<dbReference type="FunFam" id="3.40.50.300:FF:000016">
    <property type="entry name" value="Oligopeptide ABC transporter ATP-binding component"/>
    <property type="match status" value="1"/>
</dbReference>
<evidence type="ECO:0000313" key="7">
    <source>
        <dbReference type="EMBL" id="AHG66139.1"/>
    </source>
</evidence>
<dbReference type="eggNOG" id="COG4172">
    <property type="taxonomic scope" value="Bacteria"/>
</dbReference>
<comment type="similarity">
    <text evidence="1">Belongs to the ABC transporter superfamily.</text>
</comment>
<dbReference type="SUPFAM" id="SSF52540">
    <property type="entry name" value="P-loop containing nucleoside triphosphate hydrolases"/>
    <property type="match status" value="2"/>
</dbReference>
<dbReference type="OrthoDB" id="9802772at2"/>
<dbReference type="SMART" id="SM00382">
    <property type="entry name" value="AAA"/>
    <property type="match status" value="2"/>
</dbReference>
<dbReference type="Pfam" id="PF08352">
    <property type="entry name" value="oligo_HPY"/>
    <property type="match status" value="2"/>
</dbReference>
<gene>
    <name evidence="7" type="ORF">MIM_c40920</name>
</gene>
<evidence type="ECO:0000256" key="1">
    <source>
        <dbReference type="ARBA" id="ARBA00005417"/>
    </source>
</evidence>
<dbReference type="PROSITE" id="PS50893">
    <property type="entry name" value="ABC_TRANSPORTER_2"/>
    <property type="match status" value="2"/>
</dbReference>
<dbReference type="GO" id="GO:0016887">
    <property type="term" value="F:ATP hydrolysis activity"/>
    <property type="evidence" value="ECO:0007669"/>
    <property type="project" value="InterPro"/>
</dbReference>
<dbReference type="InterPro" id="IPR017871">
    <property type="entry name" value="ABC_transporter-like_CS"/>
</dbReference>
<dbReference type="NCBIfam" id="NF007739">
    <property type="entry name" value="PRK10419.1"/>
    <property type="match status" value="2"/>
</dbReference>
<dbReference type="PROSITE" id="PS00211">
    <property type="entry name" value="ABC_TRANSPORTER_1"/>
    <property type="match status" value="2"/>
</dbReference>
<keyword evidence="8" id="KW-1185">Reference proteome</keyword>
<dbReference type="EMBL" id="CP003915">
    <property type="protein sequence ID" value="AHG66139.1"/>
    <property type="molecule type" value="Genomic_DNA"/>
</dbReference>
<dbReference type="STRING" id="1247726.MIM_c40920"/>
<name>W0PGD2_ADVMD</name>
<dbReference type="InterPro" id="IPR050319">
    <property type="entry name" value="ABC_transp_ATP-bind"/>
</dbReference>
<dbReference type="AlphaFoldDB" id="W0PGD2"/>
<dbReference type="PANTHER" id="PTHR43776:SF7">
    <property type="entry name" value="D,D-DIPEPTIDE TRANSPORT ATP-BINDING PROTEIN DDPF-RELATED"/>
    <property type="match status" value="1"/>
</dbReference>
<keyword evidence="2" id="KW-0813">Transport</keyword>
<dbReference type="CDD" id="cd03257">
    <property type="entry name" value="ABC_NikE_OppD_transporters"/>
    <property type="match status" value="2"/>
</dbReference>
<dbReference type="KEGG" id="amim:MIM_c40920"/>
<dbReference type="PATRIC" id="fig|1247726.3.peg.4511"/>
<evidence type="ECO:0000256" key="4">
    <source>
        <dbReference type="ARBA" id="ARBA00022741"/>
    </source>
</evidence>
<sequence>MDATPLLEVNHLQLETRQGGKRVVDDIGFAIMRGEIVGIVGESGSGKSMTARAVMRLEPPAIKRVEGRIAFDGQDVTAMPSKRLHQLRGAKVGMVFQEPMTSLNPSMTIGRQLDEGLALHSDHTAVRRRELTVQMLSRIGIQDPEKSLTAYPHHFSGGMRQRIMLAAVMLVKPELLIADEPTTALDAIVQRDVLELMVELTREQQTAVLLISHDLPMVARYTDKVIVMEHGRIVEQGPTADIIAAPRHPYTRKLLSSLPVRGQARKIDRTVTPVVEAKNIVVDYPGRGALFRKSQGVRALHGIDLQIHAREVLALVGGSGSGKTTLGWTIAGLLRQTDGHLAFDGEPVDRASSSWQRYRHDCQMVFQDPYSSLDPRMTVRKLVEESLRSVPQMEHRARNRRIDEVLDEVGLPAQEYADRYPNALSGGQRQRIAIARALSRRPKFVIADEPVSALDVTVRAQILSLFSELQKHYGFSCLFISHDLAVVEQVADRVAVMQKGRIVEQGSRDAIFDAPQHAYTRELLSAIPLLETTPSGGVQTRWRFQSKQSRNDV</sequence>
<keyword evidence="5 7" id="KW-0067">ATP-binding</keyword>
<dbReference type="InterPro" id="IPR013563">
    <property type="entry name" value="Oligopep_ABC_C"/>
</dbReference>
<dbReference type="InterPro" id="IPR003593">
    <property type="entry name" value="AAA+_ATPase"/>
</dbReference>
<evidence type="ECO:0000259" key="6">
    <source>
        <dbReference type="PROSITE" id="PS50893"/>
    </source>
</evidence>
<evidence type="ECO:0000313" key="8">
    <source>
        <dbReference type="Proteomes" id="UP000019095"/>
    </source>
</evidence>
<dbReference type="RefSeq" id="WP_025374827.1">
    <property type="nucleotide sequence ID" value="NZ_CP003915.1"/>
</dbReference>
<dbReference type="InterPro" id="IPR003439">
    <property type="entry name" value="ABC_transporter-like_ATP-bd"/>
</dbReference>
<dbReference type="Proteomes" id="UP000019095">
    <property type="component" value="Chromosome"/>
</dbReference>
<dbReference type="GO" id="GO:0015833">
    <property type="term" value="P:peptide transport"/>
    <property type="evidence" value="ECO:0007669"/>
    <property type="project" value="InterPro"/>
</dbReference>
<feature type="domain" description="ABC transporter" evidence="6">
    <location>
        <begin position="7"/>
        <end position="255"/>
    </location>
</feature>
<evidence type="ECO:0000256" key="5">
    <source>
        <dbReference type="ARBA" id="ARBA00022840"/>
    </source>
</evidence>
<dbReference type="InterPro" id="IPR027417">
    <property type="entry name" value="P-loop_NTPase"/>
</dbReference>
<protein>
    <submittedName>
        <fullName evidence="7">Putative dipeptide ABC transporter ATP-binding protein</fullName>
    </submittedName>
</protein>
<dbReference type="GO" id="GO:0055085">
    <property type="term" value="P:transmembrane transport"/>
    <property type="evidence" value="ECO:0007669"/>
    <property type="project" value="UniProtKB-ARBA"/>
</dbReference>
<accession>W0PGD2</accession>
<feature type="domain" description="ABC transporter" evidence="6">
    <location>
        <begin position="275"/>
        <end position="524"/>
    </location>
</feature>